<keyword evidence="2" id="KW-1185">Reference proteome</keyword>
<organism evidence="1 2">
    <name type="scientific">Trichinella papuae</name>
    <dbReference type="NCBI Taxonomy" id="268474"/>
    <lineage>
        <taxon>Eukaryota</taxon>
        <taxon>Metazoa</taxon>
        <taxon>Ecdysozoa</taxon>
        <taxon>Nematoda</taxon>
        <taxon>Enoplea</taxon>
        <taxon>Dorylaimia</taxon>
        <taxon>Trichinellida</taxon>
        <taxon>Trichinellidae</taxon>
        <taxon>Trichinella</taxon>
    </lineage>
</organism>
<evidence type="ECO:0000313" key="1">
    <source>
        <dbReference type="EMBL" id="KRZ67433.1"/>
    </source>
</evidence>
<name>A0A0V1M6P3_9BILA</name>
<dbReference type="EMBL" id="JYDO01000197">
    <property type="protein sequence ID" value="KRZ67433.1"/>
    <property type="molecule type" value="Genomic_DNA"/>
</dbReference>
<accession>A0A0V1M6P3</accession>
<evidence type="ECO:0000313" key="2">
    <source>
        <dbReference type="Proteomes" id="UP000054843"/>
    </source>
</evidence>
<gene>
    <name evidence="1" type="ORF">T10_3218</name>
</gene>
<protein>
    <submittedName>
        <fullName evidence="1">Uncharacterized protein</fullName>
    </submittedName>
</protein>
<reference evidence="1 2" key="1">
    <citation type="submission" date="2015-01" db="EMBL/GenBank/DDBJ databases">
        <title>Evolution of Trichinella species and genotypes.</title>
        <authorList>
            <person name="Korhonen P.K."/>
            <person name="Edoardo P."/>
            <person name="Giuseppe L.R."/>
            <person name="Gasser R.B."/>
        </authorList>
    </citation>
    <scope>NUCLEOTIDE SEQUENCE [LARGE SCALE GENOMIC DNA]</scope>
    <source>
        <strain evidence="1">ISS1980</strain>
    </source>
</reference>
<sequence>MHLIHSDKKAFTFCRRDVDCAHRRRVPVEVQHLEQQQHRCTQARLIAVGTGRPELNCRRRYAAQIFQKWIQKGSFVQQLLHPGQSYTIAFDKTVNSALLNEFKHVIVSLPFCIFFTRPTRTSIGTTNHQFQHASSEAGERDAHVSAPLFLDRG</sequence>
<proteinExistence type="predicted"/>
<comment type="caution">
    <text evidence="1">The sequence shown here is derived from an EMBL/GenBank/DDBJ whole genome shotgun (WGS) entry which is preliminary data.</text>
</comment>
<dbReference type="Proteomes" id="UP000054843">
    <property type="component" value="Unassembled WGS sequence"/>
</dbReference>
<dbReference type="AlphaFoldDB" id="A0A0V1M6P3"/>